<dbReference type="SUPFAM" id="SSF50199">
    <property type="entry name" value="Staphylococcal nuclease"/>
    <property type="match status" value="1"/>
</dbReference>
<dbReference type="GO" id="GO:0003676">
    <property type="term" value="F:nucleic acid binding"/>
    <property type="evidence" value="ECO:0007669"/>
    <property type="project" value="InterPro"/>
</dbReference>
<evidence type="ECO:0000313" key="3">
    <source>
        <dbReference type="Proteomes" id="UP000077752"/>
    </source>
</evidence>
<sequence length="255" mass="28028">MGAFFMAVIWQIPALALCPMPDRLAMVGVRNVVDGDTLRLVDGRSVRLIGINAPELARRGRPGEPLAEAARRRLAALVRESGGVVGLRPGREPRDKYGRTLAQVYGRSGDNLAARLLSEGLGFRVAVAPNVSLVACQRQAEKAARKAGRGIWRDAPVQKASALRRSGFALVGGKVSDVRRNRRGVRIEMDDSLVVQVPARLLHIFPSSFTSGLKGRHLEVRGWVLDRSRSARLKRGEKRWLLPLTDASMLEWTES</sequence>
<evidence type="ECO:0000313" key="2">
    <source>
        <dbReference type="EMBL" id="OAI95058.1"/>
    </source>
</evidence>
<dbReference type="EMBL" id="LUCV01000003">
    <property type="protein sequence ID" value="OAI95058.1"/>
    <property type="molecule type" value="Genomic_DNA"/>
</dbReference>
<dbReference type="InterPro" id="IPR016071">
    <property type="entry name" value="Staphylococal_nuclease_OB-fold"/>
</dbReference>
<dbReference type="AlphaFoldDB" id="A0A177SVS0"/>
<gene>
    <name evidence="2" type="ORF">AYO28_06005</name>
</gene>
<dbReference type="GO" id="GO:0004518">
    <property type="term" value="F:nuclease activity"/>
    <property type="evidence" value="ECO:0007669"/>
    <property type="project" value="InterPro"/>
</dbReference>
<dbReference type="InterPro" id="IPR002071">
    <property type="entry name" value="Thermonucl_AS"/>
</dbReference>
<feature type="domain" description="TNase-like" evidence="1">
    <location>
        <begin position="23"/>
        <end position="154"/>
    </location>
</feature>
<accession>A0A177SVS0</accession>
<evidence type="ECO:0000259" key="1">
    <source>
        <dbReference type="PROSITE" id="PS50830"/>
    </source>
</evidence>
<dbReference type="Pfam" id="PF00565">
    <property type="entry name" value="SNase"/>
    <property type="match status" value="1"/>
</dbReference>
<dbReference type="InterPro" id="IPR035437">
    <property type="entry name" value="SNase_OB-fold_sf"/>
</dbReference>
<dbReference type="Proteomes" id="UP000077752">
    <property type="component" value="Unassembled WGS sequence"/>
</dbReference>
<protein>
    <submittedName>
        <fullName evidence="2">Nuclease</fullName>
    </submittedName>
</protein>
<proteinExistence type="predicted"/>
<reference evidence="2 3" key="1">
    <citation type="submission" date="2016-03" db="EMBL/GenBank/DDBJ databases">
        <title>Draft Genome Assembly of Pseudomonas putida strain CBF10-2.</title>
        <authorList>
            <person name="Iyer R.S."/>
            <person name="Damania A."/>
        </authorList>
    </citation>
    <scope>NUCLEOTIDE SEQUENCE [LARGE SCALE GENOMIC DNA]</scope>
    <source>
        <strain evidence="2 3">CBF10-2</strain>
    </source>
</reference>
<dbReference type="PROSITE" id="PS50830">
    <property type="entry name" value="TNASE_3"/>
    <property type="match status" value="1"/>
</dbReference>
<name>A0A177SVS0_PSEPU</name>
<comment type="caution">
    <text evidence="2">The sequence shown here is derived from an EMBL/GenBank/DDBJ whole genome shotgun (WGS) entry which is preliminary data.</text>
</comment>
<dbReference type="SMART" id="SM00318">
    <property type="entry name" value="SNc"/>
    <property type="match status" value="1"/>
</dbReference>
<organism evidence="2 3">
    <name type="scientific">Pseudomonas putida</name>
    <name type="common">Arthrobacter siderocapsulatus</name>
    <dbReference type="NCBI Taxonomy" id="303"/>
    <lineage>
        <taxon>Bacteria</taxon>
        <taxon>Pseudomonadati</taxon>
        <taxon>Pseudomonadota</taxon>
        <taxon>Gammaproteobacteria</taxon>
        <taxon>Pseudomonadales</taxon>
        <taxon>Pseudomonadaceae</taxon>
        <taxon>Pseudomonas</taxon>
    </lineage>
</organism>
<dbReference type="Gene3D" id="2.40.50.90">
    <property type="match status" value="1"/>
</dbReference>
<dbReference type="PROSITE" id="PS01284">
    <property type="entry name" value="TNASE_2"/>
    <property type="match status" value="1"/>
</dbReference>